<name>A0A0H3WTT7_9BURK</name>
<gene>
    <name evidence="2" type="ORF">AB870_07340</name>
</gene>
<evidence type="ECO:0000256" key="1">
    <source>
        <dbReference type="SAM" id="MobiDB-lite"/>
    </source>
</evidence>
<organism evidence="2 3">
    <name type="scientific">Pandoraea faecigallinarum</name>
    <dbReference type="NCBI Taxonomy" id="656179"/>
    <lineage>
        <taxon>Bacteria</taxon>
        <taxon>Pseudomonadati</taxon>
        <taxon>Pseudomonadota</taxon>
        <taxon>Betaproteobacteria</taxon>
        <taxon>Burkholderiales</taxon>
        <taxon>Burkholderiaceae</taxon>
        <taxon>Pandoraea</taxon>
    </lineage>
</organism>
<sequence length="116" mass="11592">MEAAAGSGEAPGAVEAAEGLEEEEAAEVTGATVSAAKTWEGNVASRGAPAPQAPSATSNVPNDRPTALRDFPSIRSPLVSGSAQPTWARTGEFDPAEGTGQAGSAGLATRLRCDLK</sequence>
<dbReference type="AlphaFoldDB" id="A0A0H3WTT7"/>
<dbReference type="KEGG" id="pfg:AB870_07340"/>
<reference evidence="2" key="1">
    <citation type="submission" date="2016-06" db="EMBL/GenBank/DDBJ databases">
        <title>Complete Genome Sequence of Pandoraea faecigallinarum DSM-23572.</title>
        <authorList>
            <person name="Yong D."/>
            <person name="Ee R."/>
            <person name="Lim Y.-L."/>
            <person name="Yin W.-F."/>
            <person name="Chan K.-G."/>
        </authorList>
    </citation>
    <scope>NUCLEOTIDE SEQUENCE</scope>
    <source>
        <strain evidence="2">DSM 23572</strain>
    </source>
</reference>
<protein>
    <submittedName>
        <fullName evidence="2">Uncharacterized protein</fullName>
    </submittedName>
</protein>
<keyword evidence="3" id="KW-1185">Reference proteome</keyword>
<dbReference type="Proteomes" id="UP000035651">
    <property type="component" value="Chromosome"/>
</dbReference>
<feature type="compositionally biased region" description="Low complexity" evidence="1">
    <location>
        <begin position="1"/>
        <end position="17"/>
    </location>
</feature>
<evidence type="ECO:0000313" key="2">
    <source>
        <dbReference type="EMBL" id="AKM29961.1"/>
    </source>
</evidence>
<proteinExistence type="predicted"/>
<evidence type="ECO:0000313" key="3">
    <source>
        <dbReference type="Proteomes" id="UP000035651"/>
    </source>
</evidence>
<feature type="compositionally biased region" description="Low complexity" evidence="1">
    <location>
        <begin position="27"/>
        <end position="36"/>
    </location>
</feature>
<dbReference type="EMBL" id="CP011807">
    <property type="protein sequence ID" value="AKM29961.1"/>
    <property type="molecule type" value="Genomic_DNA"/>
</dbReference>
<feature type="region of interest" description="Disordered" evidence="1">
    <location>
        <begin position="1"/>
        <end position="116"/>
    </location>
</feature>
<accession>A0A0H3WTT7</accession>